<gene>
    <name evidence="8" type="ORF">Adt_22535</name>
</gene>
<feature type="region of interest" description="Disordered" evidence="5">
    <location>
        <begin position="590"/>
        <end position="629"/>
    </location>
</feature>
<comment type="subcellular location">
    <subcellularLocation>
        <location evidence="1">Nucleus</location>
    </subcellularLocation>
</comment>
<evidence type="ECO:0000313" key="8">
    <source>
        <dbReference type="EMBL" id="KAL2506914.1"/>
    </source>
</evidence>
<organism evidence="8 9">
    <name type="scientific">Abeliophyllum distichum</name>
    <dbReference type="NCBI Taxonomy" id="126358"/>
    <lineage>
        <taxon>Eukaryota</taxon>
        <taxon>Viridiplantae</taxon>
        <taxon>Streptophyta</taxon>
        <taxon>Embryophyta</taxon>
        <taxon>Tracheophyta</taxon>
        <taxon>Spermatophyta</taxon>
        <taxon>Magnoliopsida</taxon>
        <taxon>eudicotyledons</taxon>
        <taxon>Gunneridae</taxon>
        <taxon>Pentapetalae</taxon>
        <taxon>asterids</taxon>
        <taxon>lamiids</taxon>
        <taxon>Lamiales</taxon>
        <taxon>Oleaceae</taxon>
        <taxon>Forsythieae</taxon>
        <taxon>Abeliophyllum</taxon>
    </lineage>
</organism>
<dbReference type="Pfam" id="PF24662">
    <property type="entry name" value="DUF7650"/>
    <property type="match status" value="1"/>
</dbReference>
<sequence>MASVCLDQNGDNIDNLSVEKLLQLDSSDACDDFGEPDILPRIGDEYQVEIPPFIGKSLYISYTRNPTYSQNIVHSHHNFFIGLPIPSMWISLGGGVCMKQDTQEEPKNASDFRSSEANNIKETEYTNNENFGIDVEPSHYSVVKMGTIGESEILPSQDKLHKPSDGSYFLVPGLFSDYWSDIEKSCFLLGLYIFEKNFVQLRQFVESKEMGAILSFYYGKFYGTDKYCRWSEGRKMKNRRCIYGHKIFSGLRQQELLSRILPSVSEECQNALLEVSKLFGEGKMSLQDYISSLKAMVGMNVLVEAIAIGKGKQDLTGMALEASRSNQVVLMCPEIPTGKACSSLTTTGIIKFLTGDYRMSKARSNDLFWEAVWPRLLARGWHSEKPKDQSYIACSNHGLVFLTPGVKKFSRRKLVKGDHYFDSVSDILSKVAKEPGLLELETEEDDGNKNKEQDDQDLPTRQRHCYLQPRTPNRNSDIMKFTVVDTSLTDGKPYKLRELRSLPFEISNMLTSRNRTEVSDEESTEVTTDESDTVNSMHVDSGETDNASLQTTKSNGEMIPGRKDHDVNAPYQDIHTVCPDVDNMLLSSLKNKKDLHEDKQSRNVVNSRSRRKHKQENADSIAPVTKRHQGLTASSCEGISNGVIHSSRVSGLENKISSCCSGIREFSEHKSFEVGSSQDKLSSTSSPKGSPIGSVECTLNSNIDAAEAPLENPQTQTLIDLNFPQVPPDMENGFLATESQNSSAIEASYEQQPSMNMRRHSTRNRPPTTRALEALASGFLTIEEAENGMSKSGDRKIQYKYFNHVLIITPEWPRGEKSSATFCRSPPLSPPCSEEEKIIYHQLVPSVGNAQKVMARTKRARNVTAPPAPVGDVAALTALLQNRNAAVSQLPQGPNPLPIGSSLPGTLPQGPSPPPIEPSRQGLLSILLNFQQ</sequence>
<evidence type="ECO:0000256" key="5">
    <source>
        <dbReference type="SAM" id="MobiDB-lite"/>
    </source>
</evidence>
<reference evidence="9" key="1">
    <citation type="submission" date="2024-07" db="EMBL/GenBank/DDBJ databases">
        <title>Two chromosome-level genome assemblies of Korean endemic species Abeliophyllum distichum and Forsythia ovata (Oleaceae).</title>
        <authorList>
            <person name="Jang H."/>
        </authorList>
    </citation>
    <scope>NUCLEOTIDE SEQUENCE [LARGE SCALE GENOMIC DNA]</scope>
</reference>
<dbReference type="Pfam" id="PF25826">
    <property type="entry name" value="DUF7952"/>
    <property type="match status" value="1"/>
</dbReference>
<evidence type="ECO:0000259" key="6">
    <source>
        <dbReference type="Pfam" id="PF24662"/>
    </source>
</evidence>
<evidence type="ECO:0000259" key="7">
    <source>
        <dbReference type="Pfam" id="PF25826"/>
    </source>
</evidence>
<dbReference type="PANTHER" id="PTHR13859:SF11">
    <property type="entry name" value="GRUNGE, ISOFORM J"/>
    <property type="match status" value="1"/>
</dbReference>
<evidence type="ECO:0008006" key="10">
    <source>
        <dbReference type="Google" id="ProtNLM"/>
    </source>
</evidence>
<feature type="region of interest" description="Disordered" evidence="5">
    <location>
        <begin position="671"/>
        <end position="694"/>
    </location>
</feature>
<dbReference type="AlphaFoldDB" id="A0ABD1T2G5"/>
<evidence type="ECO:0000256" key="3">
    <source>
        <dbReference type="ARBA" id="ARBA00023163"/>
    </source>
</evidence>
<dbReference type="InterPro" id="IPR009057">
    <property type="entry name" value="Homeodomain-like_sf"/>
</dbReference>
<dbReference type="InterPro" id="IPR057712">
    <property type="entry name" value="DUF7952"/>
</dbReference>
<feature type="compositionally biased region" description="Polar residues" evidence="5">
    <location>
        <begin position="544"/>
        <end position="555"/>
    </location>
</feature>
<feature type="domain" description="DUF7650" evidence="6">
    <location>
        <begin position="348"/>
        <end position="435"/>
    </location>
</feature>
<dbReference type="EMBL" id="JBFOLK010000006">
    <property type="protein sequence ID" value="KAL2506914.1"/>
    <property type="molecule type" value="Genomic_DNA"/>
</dbReference>
<feature type="region of interest" description="Disordered" evidence="5">
    <location>
        <begin position="888"/>
        <end position="920"/>
    </location>
</feature>
<evidence type="ECO:0000313" key="9">
    <source>
        <dbReference type="Proteomes" id="UP001604336"/>
    </source>
</evidence>
<proteinExistence type="predicted"/>
<accession>A0ABD1T2G5</accession>
<keyword evidence="3" id="KW-0804">Transcription</keyword>
<dbReference type="InterPro" id="IPR056067">
    <property type="entry name" value="DUF7650"/>
</dbReference>
<feature type="domain" description="DUF7952" evidence="7">
    <location>
        <begin position="179"/>
        <end position="309"/>
    </location>
</feature>
<dbReference type="Proteomes" id="UP001604336">
    <property type="component" value="Unassembled WGS sequence"/>
</dbReference>
<protein>
    <recommendedName>
        <fullName evidence="10">SANT domain-containing protein</fullName>
    </recommendedName>
</protein>
<feature type="region of interest" description="Disordered" evidence="5">
    <location>
        <begin position="440"/>
        <end position="462"/>
    </location>
</feature>
<feature type="compositionally biased region" description="Low complexity" evidence="5">
    <location>
        <begin position="900"/>
        <end position="909"/>
    </location>
</feature>
<evidence type="ECO:0000256" key="1">
    <source>
        <dbReference type="ARBA" id="ARBA00004123"/>
    </source>
</evidence>
<feature type="compositionally biased region" description="Acidic residues" evidence="5">
    <location>
        <begin position="519"/>
        <end position="532"/>
    </location>
</feature>
<keyword evidence="2" id="KW-0805">Transcription regulation</keyword>
<dbReference type="GO" id="GO:0005634">
    <property type="term" value="C:nucleus"/>
    <property type="evidence" value="ECO:0007669"/>
    <property type="project" value="UniProtKB-SubCell"/>
</dbReference>
<dbReference type="SUPFAM" id="SSF46689">
    <property type="entry name" value="Homeodomain-like"/>
    <property type="match status" value="1"/>
</dbReference>
<feature type="compositionally biased region" description="Polar residues" evidence="5">
    <location>
        <begin position="674"/>
        <end position="688"/>
    </location>
</feature>
<keyword evidence="4" id="KW-0539">Nucleus</keyword>
<evidence type="ECO:0000256" key="2">
    <source>
        <dbReference type="ARBA" id="ARBA00023015"/>
    </source>
</evidence>
<feature type="compositionally biased region" description="Basic and acidic residues" evidence="5">
    <location>
        <begin position="591"/>
        <end position="601"/>
    </location>
</feature>
<comment type="caution">
    <text evidence="8">The sequence shown here is derived from an EMBL/GenBank/DDBJ whole genome shotgun (WGS) entry which is preliminary data.</text>
</comment>
<name>A0ABD1T2G5_9LAMI</name>
<feature type="region of interest" description="Disordered" evidence="5">
    <location>
        <begin position="513"/>
        <end position="565"/>
    </location>
</feature>
<evidence type="ECO:0000256" key="4">
    <source>
        <dbReference type="ARBA" id="ARBA00023242"/>
    </source>
</evidence>
<dbReference type="PANTHER" id="PTHR13859">
    <property type="entry name" value="ATROPHIN-RELATED"/>
    <property type="match status" value="1"/>
</dbReference>
<keyword evidence="9" id="KW-1185">Reference proteome</keyword>